<name>A0A7Z9D7J6_9MICC</name>
<protein>
    <submittedName>
        <fullName evidence="1">Uncharacterized protein</fullName>
    </submittedName>
</protein>
<sequence length="107" mass="12627">MTNLFDVSAEEAIYIDNSEYILLKLSNEFSEVNIYFPKDNIQEFKDFITEKTQYIKLGFILGYSVMWKRKNSDIYLLIGDDESTWDVCFIMDKLTMLDILNEIEGLL</sequence>
<dbReference type="Proteomes" id="UP000282386">
    <property type="component" value="Chromosome"/>
</dbReference>
<dbReference type="EMBL" id="LR134479">
    <property type="protein sequence ID" value="VEI24658.1"/>
    <property type="molecule type" value="Genomic_DNA"/>
</dbReference>
<accession>A0A7Z9D7J6</accession>
<gene>
    <name evidence="1" type="ORF">NCTC10207_02191</name>
</gene>
<evidence type="ECO:0000313" key="2">
    <source>
        <dbReference type="Proteomes" id="UP000282386"/>
    </source>
</evidence>
<reference evidence="1 2" key="1">
    <citation type="submission" date="2018-12" db="EMBL/GenBank/DDBJ databases">
        <authorList>
            <consortium name="Pathogen Informatics"/>
        </authorList>
    </citation>
    <scope>NUCLEOTIDE SEQUENCE [LARGE SCALE GENOMIC DNA]</scope>
    <source>
        <strain evidence="1 2">NCTC10207</strain>
    </source>
</reference>
<dbReference type="RefSeq" id="WP_126500659.1">
    <property type="nucleotide sequence ID" value="NZ_JAOVAK010000004.1"/>
</dbReference>
<organism evidence="1 2">
    <name type="scientific">Rothia aeria</name>
    <dbReference type="NCBI Taxonomy" id="172042"/>
    <lineage>
        <taxon>Bacteria</taxon>
        <taxon>Bacillati</taxon>
        <taxon>Actinomycetota</taxon>
        <taxon>Actinomycetes</taxon>
        <taxon>Micrococcales</taxon>
        <taxon>Micrococcaceae</taxon>
        <taxon>Rothia</taxon>
    </lineage>
</organism>
<proteinExistence type="predicted"/>
<evidence type="ECO:0000313" key="1">
    <source>
        <dbReference type="EMBL" id="VEI24658.1"/>
    </source>
</evidence>
<dbReference type="AlphaFoldDB" id="A0A7Z9D7J6"/>